<dbReference type="CDD" id="cd09286">
    <property type="entry name" value="NMNAT_Eukarya"/>
    <property type="match status" value="1"/>
</dbReference>
<sequence>MVSSSNVSTPHPSFSEYTFPSHRLRALQDGNKTPLVLVACGSFSPITHMHLRMFEMAVDHVKQGMSDFEVVGGYLSPVSDRYNKAGLASAAHRVRMCELACDETSDWLMVDPWEAVQPEYQPTAVVLDHVSHEINHNLGGIPYPPLSPPHPPANLLTVPSSATATPRKPARVMLLGGSDLLQTMSQPGVWSQSDLNHILGTHGLFIIERSGSGISDALAPLKEWSDAMGKNWMENIHVVRQLIANDISSTRIRQFLRQGMSVQYLLPNVVIEYIRERGLYKEVEGFKESRASSMPPLRREV</sequence>
<evidence type="ECO:0000256" key="14">
    <source>
        <dbReference type="ARBA" id="ARBA00048721"/>
    </source>
</evidence>
<comment type="pathway">
    <text evidence="3 17">Cofactor biosynthesis; NAD(+) biosynthesis; NAD(+) from nicotinamide D-ribonucleotide: step 1/1.</text>
</comment>
<evidence type="ECO:0000313" key="19">
    <source>
        <dbReference type="EMBL" id="PUU80665.1"/>
    </source>
</evidence>
<dbReference type="EC" id="2.7.7.1" evidence="17"/>
<dbReference type="GO" id="GO:0004515">
    <property type="term" value="F:nicotinate-nucleotide adenylyltransferase activity"/>
    <property type="evidence" value="ECO:0007669"/>
    <property type="project" value="UniProtKB-EC"/>
</dbReference>
<evidence type="ECO:0000256" key="1">
    <source>
        <dbReference type="ARBA" id="ARBA00001946"/>
    </source>
</evidence>
<evidence type="ECO:0000256" key="16">
    <source>
        <dbReference type="ARBA" id="ARBA00093425"/>
    </source>
</evidence>
<keyword evidence="10 17" id="KW-0547">Nucleotide-binding</keyword>
<gene>
    <name evidence="19" type="ORF">B9Z19DRAFT_713416</name>
</gene>
<comment type="caution">
    <text evidence="19">The sequence shown here is derived from an EMBL/GenBank/DDBJ whole genome shotgun (WGS) entry which is preliminary data.</text>
</comment>
<evidence type="ECO:0000256" key="11">
    <source>
        <dbReference type="ARBA" id="ARBA00022840"/>
    </source>
</evidence>
<dbReference type="GO" id="GO:0009435">
    <property type="term" value="P:NAD+ biosynthetic process"/>
    <property type="evidence" value="ECO:0007669"/>
    <property type="project" value="UniProtKB-UniPathway"/>
</dbReference>
<keyword evidence="13" id="KW-0496">Mitochondrion</keyword>
<evidence type="ECO:0000256" key="5">
    <source>
        <dbReference type="ARBA" id="ARBA00007064"/>
    </source>
</evidence>
<evidence type="ECO:0000256" key="7">
    <source>
        <dbReference type="ARBA" id="ARBA00022642"/>
    </source>
</evidence>
<dbReference type="UniPathway" id="UPA00253">
    <property type="reaction ID" value="UER00332"/>
</dbReference>
<feature type="domain" description="Cytidyltransferase-like" evidence="18">
    <location>
        <begin position="38"/>
        <end position="254"/>
    </location>
</feature>
<evidence type="ECO:0000313" key="20">
    <source>
        <dbReference type="Proteomes" id="UP000244722"/>
    </source>
</evidence>
<dbReference type="GO" id="GO:0005759">
    <property type="term" value="C:mitochondrial matrix"/>
    <property type="evidence" value="ECO:0007669"/>
    <property type="project" value="UniProtKB-ARBA"/>
</dbReference>
<keyword evidence="8 17" id="KW-0808">Transferase</keyword>
<dbReference type="EMBL" id="NESQ01000060">
    <property type="protein sequence ID" value="PUU80665.1"/>
    <property type="molecule type" value="Genomic_DNA"/>
</dbReference>
<comment type="similarity">
    <text evidence="5 17">Belongs to the eukaryotic NMN adenylyltransferase family.</text>
</comment>
<evidence type="ECO:0000259" key="18">
    <source>
        <dbReference type="Pfam" id="PF01467"/>
    </source>
</evidence>
<dbReference type="OrthoDB" id="422187at2759"/>
<evidence type="ECO:0000256" key="6">
    <source>
        <dbReference type="ARBA" id="ARBA00011881"/>
    </source>
</evidence>
<dbReference type="InterPro" id="IPR004821">
    <property type="entry name" value="Cyt_trans-like"/>
</dbReference>
<keyword evidence="11 17" id="KW-0067">ATP-binding</keyword>
<dbReference type="STRING" id="42251.A0A2T6ZZ06"/>
<keyword evidence="7 17" id="KW-0662">Pyridine nucleotide biosynthesis</keyword>
<dbReference type="SUPFAM" id="SSF52374">
    <property type="entry name" value="Nucleotidylyl transferase"/>
    <property type="match status" value="1"/>
</dbReference>
<evidence type="ECO:0000256" key="17">
    <source>
        <dbReference type="RuleBase" id="RU362021"/>
    </source>
</evidence>
<dbReference type="InterPro" id="IPR051182">
    <property type="entry name" value="Euk_NMN_adenylyltrnsfrase"/>
</dbReference>
<keyword evidence="12 17" id="KW-0520">NAD</keyword>
<comment type="function">
    <text evidence="16">Catalyzes the formation of NAD(+) from nicotinamide mononucleotide (NMN) and ATP. Can also use the deamidated form; nicotinic acid mononucleotide (NaMN) as substrate with the same efficiency. Can use triazofurin monophosphate (TrMP) as substrate. Can also use GTP and ITP as nucleotide donors. Also catalyzes the reverse reaction, i.e. the pyrophosphorolytic cleavage of NAD(+). For the pyrophosphorolytic activity, can use NAD(+), NADH, NaAD, nicotinic acid adenine dinucleotide phosphate (NHD), nicotinamide guanine dinucleotide (NGD) as substrates. Fails to cleave phosphorylated dinucleotides NADP(+), NADPH and NaADP(+). Protects against axonal degeneration following injury. May be involved in the maintenance of axonal integrity. Also functions as a stress-response chaperone protein that prevents toxic aggregation of proteins; this function may be independent of its NAD(+) synthesis activity.</text>
</comment>
<evidence type="ECO:0000256" key="12">
    <source>
        <dbReference type="ARBA" id="ARBA00023027"/>
    </source>
</evidence>
<evidence type="ECO:0000256" key="9">
    <source>
        <dbReference type="ARBA" id="ARBA00022695"/>
    </source>
</evidence>
<comment type="pathway">
    <text evidence="4">Cofactor biosynthesis; NAD(+) biosynthesis; deamido-NAD(+) from nicotinate D-ribonucleotide: step 1/1.</text>
</comment>
<evidence type="ECO:0000256" key="15">
    <source>
        <dbReference type="ARBA" id="ARBA00049001"/>
    </source>
</evidence>
<comment type="catalytic activity">
    <reaction evidence="15 17">
        <text>beta-nicotinamide D-ribonucleotide + ATP + H(+) = diphosphate + NAD(+)</text>
        <dbReference type="Rhea" id="RHEA:21360"/>
        <dbReference type="ChEBI" id="CHEBI:14649"/>
        <dbReference type="ChEBI" id="CHEBI:15378"/>
        <dbReference type="ChEBI" id="CHEBI:30616"/>
        <dbReference type="ChEBI" id="CHEBI:33019"/>
        <dbReference type="ChEBI" id="CHEBI:57540"/>
        <dbReference type="EC" id="2.7.7.1"/>
    </reaction>
</comment>
<comment type="catalytic activity">
    <reaction evidence="14 17">
        <text>nicotinate beta-D-ribonucleotide + ATP + H(+) = deamido-NAD(+) + diphosphate</text>
        <dbReference type="Rhea" id="RHEA:22860"/>
        <dbReference type="ChEBI" id="CHEBI:15378"/>
        <dbReference type="ChEBI" id="CHEBI:30616"/>
        <dbReference type="ChEBI" id="CHEBI:33019"/>
        <dbReference type="ChEBI" id="CHEBI:57502"/>
        <dbReference type="ChEBI" id="CHEBI:58437"/>
        <dbReference type="EC" id="2.7.7.18"/>
    </reaction>
</comment>
<dbReference type="Proteomes" id="UP000244722">
    <property type="component" value="Unassembled WGS sequence"/>
</dbReference>
<dbReference type="Gene3D" id="3.40.50.620">
    <property type="entry name" value="HUPs"/>
    <property type="match status" value="1"/>
</dbReference>
<name>A0A2T6ZZ06_TUBBO</name>
<reference evidence="19 20" key="1">
    <citation type="submission" date="2017-04" db="EMBL/GenBank/DDBJ databases">
        <title>Draft genome sequence of Tuber borchii Vittad., a whitish edible truffle.</title>
        <authorList>
            <consortium name="DOE Joint Genome Institute"/>
            <person name="Murat C."/>
            <person name="Kuo A."/>
            <person name="Barry K.W."/>
            <person name="Clum A."/>
            <person name="Dockter R.B."/>
            <person name="Fauchery L."/>
            <person name="Iotti M."/>
            <person name="Kohler A."/>
            <person name="Labutti K."/>
            <person name="Lindquist E.A."/>
            <person name="Lipzen A."/>
            <person name="Ohm R.A."/>
            <person name="Wang M."/>
            <person name="Grigoriev I.V."/>
            <person name="Zambonelli A."/>
            <person name="Martin F.M."/>
        </authorList>
    </citation>
    <scope>NUCLEOTIDE SEQUENCE [LARGE SCALE GENOMIC DNA]</scope>
    <source>
        <strain evidence="19 20">Tbo3840</strain>
    </source>
</reference>
<evidence type="ECO:0000256" key="10">
    <source>
        <dbReference type="ARBA" id="ARBA00022741"/>
    </source>
</evidence>
<keyword evidence="9 17" id="KW-0548">Nucleotidyltransferase</keyword>
<dbReference type="GO" id="GO:0000309">
    <property type="term" value="F:nicotinamide-nucleotide adenylyltransferase activity"/>
    <property type="evidence" value="ECO:0007669"/>
    <property type="project" value="UniProtKB-EC"/>
</dbReference>
<evidence type="ECO:0000256" key="2">
    <source>
        <dbReference type="ARBA" id="ARBA00004173"/>
    </source>
</evidence>
<dbReference type="PANTHER" id="PTHR12039:SF0">
    <property type="entry name" value="NICOTINAMIDE-NUCLEOTIDE ADENYLYLTRANSFERASE"/>
    <property type="match status" value="1"/>
</dbReference>
<dbReference type="EC" id="2.7.7.18" evidence="17"/>
<comment type="subcellular location">
    <subcellularLocation>
        <location evidence="2">Mitochondrion</location>
    </subcellularLocation>
</comment>
<keyword evidence="20" id="KW-1185">Reference proteome</keyword>
<dbReference type="Pfam" id="PF01467">
    <property type="entry name" value="CTP_transf_like"/>
    <property type="match status" value="1"/>
</dbReference>
<proteinExistence type="inferred from homology"/>
<evidence type="ECO:0000256" key="4">
    <source>
        <dbReference type="ARBA" id="ARBA00005019"/>
    </source>
</evidence>
<evidence type="ECO:0000256" key="3">
    <source>
        <dbReference type="ARBA" id="ARBA00004658"/>
    </source>
</evidence>
<protein>
    <recommendedName>
        <fullName evidence="17">Nicotinamide-nucleotide adenylyltransferase</fullName>
        <ecNumber evidence="17">2.7.7.1</ecNumber>
        <ecNumber evidence="17">2.7.7.18</ecNumber>
    </recommendedName>
</protein>
<dbReference type="PANTHER" id="PTHR12039">
    <property type="entry name" value="NICOTINAMIDE MONONUCLEOTIDE ADENYLYLTRANSFERASE"/>
    <property type="match status" value="1"/>
</dbReference>
<dbReference type="FunFam" id="3.40.50.620:FF:000221">
    <property type="entry name" value="Nicotinamide/nicotinic acid mononucleotide adenylyltransferase 3"/>
    <property type="match status" value="1"/>
</dbReference>
<evidence type="ECO:0000256" key="8">
    <source>
        <dbReference type="ARBA" id="ARBA00022679"/>
    </source>
</evidence>
<dbReference type="InterPro" id="IPR005248">
    <property type="entry name" value="NadD/NMNAT"/>
</dbReference>
<dbReference type="AlphaFoldDB" id="A0A2T6ZZ06"/>
<evidence type="ECO:0000256" key="13">
    <source>
        <dbReference type="ARBA" id="ARBA00023128"/>
    </source>
</evidence>
<dbReference type="GO" id="GO:0005524">
    <property type="term" value="F:ATP binding"/>
    <property type="evidence" value="ECO:0007669"/>
    <property type="project" value="UniProtKB-KW"/>
</dbReference>
<dbReference type="NCBIfam" id="TIGR00482">
    <property type="entry name" value="nicotinate (nicotinamide) nucleotide adenylyltransferase"/>
    <property type="match status" value="1"/>
</dbReference>
<dbReference type="InterPro" id="IPR014729">
    <property type="entry name" value="Rossmann-like_a/b/a_fold"/>
</dbReference>
<comment type="cofactor">
    <cofactor evidence="1">
        <name>Mg(2+)</name>
        <dbReference type="ChEBI" id="CHEBI:18420"/>
    </cofactor>
</comment>
<dbReference type="InterPro" id="IPR045094">
    <property type="entry name" value="NMNAT_euk"/>
</dbReference>
<organism evidence="19 20">
    <name type="scientific">Tuber borchii</name>
    <name type="common">White truffle</name>
    <dbReference type="NCBI Taxonomy" id="42251"/>
    <lineage>
        <taxon>Eukaryota</taxon>
        <taxon>Fungi</taxon>
        <taxon>Dikarya</taxon>
        <taxon>Ascomycota</taxon>
        <taxon>Pezizomycotina</taxon>
        <taxon>Pezizomycetes</taxon>
        <taxon>Pezizales</taxon>
        <taxon>Tuberaceae</taxon>
        <taxon>Tuber</taxon>
    </lineage>
</organism>
<comment type="subunit">
    <text evidence="6">Homotetramer.</text>
</comment>
<accession>A0A2T6ZZ06</accession>